<dbReference type="Proteomes" id="UP000004994">
    <property type="component" value="Chromosome 7"/>
</dbReference>
<protein>
    <submittedName>
        <fullName evidence="2">Uncharacterized protein</fullName>
    </submittedName>
</protein>
<dbReference type="InParanoid" id="A0A3Q7H555"/>
<dbReference type="EnsemblPlants" id="Solyc07g008810.1.1">
    <property type="protein sequence ID" value="Solyc07g008810.1.1.1"/>
    <property type="gene ID" value="Solyc07g008810.1"/>
</dbReference>
<keyword evidence="1" id="KW-0472">Membrane</keyword>
<keyword evidence="3" id="KW-1185">Reference proteome</keyword>
<organism evidence="2">
    <name type="scientific">Solanum lycopersicum</name>
    <name type="common">Tomato</name>
    <name type="synonym">Lycopersicon esculentum</name>
    <dbReference type="NCBI Taxonomy" id="4081"/>
    <lineage>
        <taxon>Eukaryota</taxon>
        <taxon>Viridiplantae</taxon>
        <taxon>Streptophyta</taxon>
        <taxon>Embryophyta</taxon>
        <taxon>Tracheophyta</taxon>
        <taxon>Spermatophyta</taxon>
        <taxon>Magnoliopsida</taxon>
        <taxon>eudicotyledons</taxon>
        <taxon>Gunneridae</taxon>
        <taxon>Pentapetalae</taxon>
        <taxon>asterids</taxon>
        <taxon>lamiids</taxon>
        <taxon>Solanales</taxon>
        <taxon>Solanaceae</taxon>
        <taxon>Solanoideae</taxon>
        <taxon>Solaneae</taxon>
        <taxon>Solanum</taxon>
        <taxon>Solanum subgen. Lycopersicon</taxon>
    </lineage>
</organism>
<feature type="transmembrane region" description="Helical" evidence="1">
    <location>
        <begin position="91"/>
        <end position="108"/>
    </location>
</feature>
<feature type="transmembrane region" description="Helical" evidence="1">
    <location>
        <begin position="52"/>
        <end position="71"/>
    </location>
</feature>
<dbReference type="PaxDb" id="4081-Solyc07g008810.1.1"/>
<evidence type="ECO:0000313" key="3">
    <source>
        <dbReference type="Proteomes" id="UP000004994"/>
    </source>
</evidence>
<dbReference type="AlphaFoldDB" id="A0A3Q7H555"/>
<keyword evidence="1" id="KW-1133">Transmembrane helix</keyword>
<name>A0A3Q7H555_SOLLC</name>
<reference evidence="2" key="2">
    <citation type="submission" date="2019-01" db="UniProtKB">
        <authorList>
            <consortium name="EnsemblPlants"/>
        </authorList>
    </citation>
    <scope>IDENTIFICATION</scope>
    <source>
        <strain evidence="2">cv. Heinz 1706</strain>
    </source>
</reference>
<dbReference type="Gramene" id="Solyc07g008810.1.1">
    <property type="protein sequence ID" value="Solyc07g008810.1.1.1"/>
    <property type="gene ID" value="Solyc07g008810.1"/>
</dbReference>
<feature type="transmembrane region" description="Helical" evidence="1">
    <location>
        <begin position="15"/>
        <end position="40"/>
    </location>
</feature>
<keyword evidence="1" id="KW-0812">Transmembrane</keyword>
<accession>A0A3Q7H555</accession>
<proteinExistence type="predicted"/>
<reference evidence="2" key="1">
    <citation type="journal article" date="2012" name="Nature">
        <title>The tomato genome sequence provides insights into fleshy fruit evolution.</title>
        <authorList>
            <consortium name="Tomato Genome Consortium"/>
        </authorList>
    </citation>
    <scope>NUCLEOTIDE SEQUENCE [LARGE SCALE GENOMIC DNA]</scope>
    <source>
        <strain evidence="2">cv. Heinz 1706</strain>
    </source>
</reference>
<evidence type="ECO:0000313" key="2">
    <source>
        <dbReference type="EnsemblPlants" id="Solyc07g008810.1.1.1"/>
    </source>
</evidence>
<sequence>MTNESICLLKISSTVVLGLISVMSIIILHEALVVCAVVVATHYGKPTRLFQCLVWLSWVCFCVCVYCFQIISELRLSLVRVGTSCLFGFDLNFWRSYLILVANFYVHLRLK</sequence>
<evidence type="ECO:0000256" key="1">
    <source>
        <dbReference type="SAM" id="Phobius"/>
    </source>
</evidence>